<proteinExistence type="predicted"/>
<evidence type="ECO:0000313" key="1">
    <source>
        <dbReference type="EMBL" id="CAK5023044.1"/>
    </source>
</evidence>
<sequence length="78" mass="8704">MQTATTHQLILDALSSHILCFLSSFPFIFLSSNLSSLFTFLGPIPQSQKEPKPFTTTDPLFSKTPTGCARLYTYIQIC</sequence>
<comment type="caution">
    <text evidence="1">The sequence shown here is derived from an EMBL/GenBank/DDBJ whole genome shotgun (WGS) entry which is preliminary data.</text>
</comment>
<reference evidence="1" key="1">
    <citation type="submission" date="2023-11" db="EMBL/GenBank/DDBJ databases">
        <authorList>
            <person name="Poullet M."/>
        </authorList>
    </citation>
    <scope>NUCLEOTIDE SEQUENCE</scope>
    <source>
        <strain evidence="1">E1834</strain>
    </source>
</reference>
<protein>
    <submittedName>
        <fullName evidence="1">Uncharacterized protein</fullName>
    </submittedName>
</protein>
<keyword evidence="2" id="KW-1185">Reference proteome</keyword>
<dbReference type="Proteomes" id="UP001497535">
    <property type="component" value="Unassembled WGS sequence"/>
</dbReference>
<dbReference type="EMBL" id="CAVMJV010000004">
    <property type="protein sequence ID" value="CAK5023044.1"/>
    <property type="molecule type" value="Genomic_DNA"/>
</dbReference>
<gene>
    <name evidence="1" type="ORF">MENTE1834_LOCUS5080</name>
</gene>
<accession>A0ACB0XXT1</accession>
<organism evidence="1 2">
    <name type="scientific">Meloidogyne enterolobii</name>
    <name type="common">Root-knot nematode worm</name>
    <name type="synonym">Meloidogyne mayaguensis</name>
    <dbReference type="NCBI Taxonomy" id="390850"/>
    <lineage>
        <taxon>Eukaryota</taxon>
        <taxon>Metazoa</taxon>
        <taxon>Ecdysozoa</taxon>
        <taxon>Nematoda</taxon>
        <taxon>Chromadorea</taxon>
        <taxon>Rhabditida</taxon>
        <taxon>Tylenchina</taxon>
        <taxon>Tylenchomorpha</taxon>
        <taxon>Tylenchoidea</taxon>
        <taxon>Meloidogynidae</taxon>
        <taxon>Meloidogyninae</taxon>
        <taxon>Meloidogyne</taxon>
    </lineage>
</organism>
<name>A0ACB0XXT1_MELEN</name>
<evidence type="ECO:0000313" key="2">
    <source>
        <dbReference type="Proteomes" id="UP001497535"/>
    </source>
</evidence>